<sequence length="112" mass="13009">MKSQKKWYICLILYRALQARRGAATQQAWTRLMFEGILEEIHTLNPAGSPQIHRSARWWRSLLDSTLQGIPNIKRIKIQNVTDCSGWKLLCPKSTLQINSDYSKFSCANRMQ</sequence>
<accession>A0A4Y2I8T4</accession>
<dbReference type="EMBL" id="BGPR01002479">
    <property type="protein sequence ID" value="GBM74161.1"/>
    <property type="molecule type" value="Genomic_DNA"/>
</dbReference>
<protein>
    <submittedName>
        <fullName evidence="1">Uncharacterized protein</fullName>
    </submittedName>
</protein>
<gene>
    <name evidence="1" type="ORF">AVEN_206699_1</name>
</gene>
<proteinExistence type="predicted"/>
<comment type="caution">
    <text evidence="1">The sequence shown here is derived from an EMBL/GenBank/DDBJ whole genome shotgun (WGS) entry which is preliminary data.</text>
</comment>
<dbReference type="Proteomes" id="UP000499080">
    <property type="component" value="Unassembled WGS sequence"/>
</dbReference>
<dbReference type="AlphaFoldDB" id="A0A4Y2I8T4"/>
<evidence type="ECO:0000313" key="2">
    <source>
        <dbReference type="Proteomes" id="UP000499080"/>
    </source>
</evidence>
<name>A0A4Y2I8T4_ARAVE</name>
<evidence type="ECO:0000313" key="1">
    <source>
        <dbReference type="EMBL" id="GBM74161.1"/>
    </source>
</evidence>
<organism evidence="1 2">
    <name type="scientific">Araneus ventricosus</name>
    <name type="common">Orbweaver spider</name>
    <name type="synonym">Epeira ventricosa</name>
    <dbReference type="NCBI Taxonomy" id="182803"/>
    <lineage>
        <taxon>Eukaryota</taxon>
        <taxon>Metazoa</taxon>
        <taxon>Ecdysozoa</taxon>
        <taxon>Arthropoda</taxon>
        <taxon>Chelicerata</taxon>
        <taxon>Arachnida</taxon>
        <taxon>Araneae</taxon>
        <taxon>Araneomorphae</taxon>
        <taxon>Entelegynae</taxon>
        <taxon>Araneoidea</taxon>
        <taxon>Araneidae</taxon>
        <taxon>Araneus</taxon>
    </lineage>
</organism>
<reference evidence="1 2" key="1">
    <citation type="journal article" date="2019" name="Sci. Rep.">
        <title>Orb-weaving spider Araneus ventricosus genome elucidates the spidroin gene catalogue.</title>
        <authorList>
            <person name="Kono N."/>
            <person name="Nakamura H."/>
            <person name="Ohtoshi R."/>
            <person name="Moran D.A.P."/>
            <person name="Shinohara A."/>
            <person name="Yoshida Y."/>
            <person name="Fujiwara M."/>
            <person name="Mori M."/>
            <person name="Tomita M."/>
            <person name="Arakawa K."/>
        </authorList>
    </citation>
    <scope>NUCLEOTIDE SEQUENCE [LARGE SCALE GENOMIC DNA]</scope>
</reference>
<keyword evidence="2" id="KW-1185">Reference proteome</keyword>